<feature type="signal peptide" evidence="1">
    <location>
        <begin position="1"/>
        <end position="15"/>
    </location>
</feature>
<organism evidence="3 4">
    <name type="scientific">Lasiosphaeris hirsuta</name>
    <dbReference type="NCBI Taxonomy" id="260670"/>
    <lineage>
        <taxon>Eukaryota</taxon>
        <taxon>Fungi</taxon>
        <taxon>Dikarya</taxon>
        <taxon>Ascomycota</taxon>
        <taxon>Pezizomycotina</taxon>
        <taxon>Sordariomycetes</taxon>
        <taxon>Sordariomycetidae</taxon>
        <taxon>Sordariales</taxon>
        <taxon>Lasiosphaeriaceae</taxon>
        <taxon>Lasiosphaeris</taxon>
    </lineage>
</organism>
<dbReference type="EMBL" id="JAUKUA010000005">
    <property type="protein sequence ID" value="KAK0710719.1"/>
    <property type="molecule type" value="Genomic_DNA"/>
</dbReference>
<keyword evidence="1" id="KW-0732">Signal</keyword>
<dbReference type="Pfam" id="PF09362">
    <property type="entry name" value="DUF1996"/>
    <property type="match status" value="1"/>
</dbReference>
<evidence type="ECO:0000256" key="1">
    <source>
        <dbReference type="SAM" id="SignalP"/>
    </source>
</evidence>
<dbReference type="PANTHER" id="PTHR43662:SF6">
    <property type="entry name" value="DUF1996 DOMAIN-CONTAINING PROTEIN"/>
    <property type="match status" value="1"/>
</dbReference>
<dbReference type="InterPro" id="IPR018535">
    <property type="entry name" value="DUF1996"/>
</dbReference>
<proteinExistence type="predicted"/>
<dbReference type="PANTHER" id="PTHR43662">
    <property type="match status" value="1"/>
</dbReference>
<name>A0AA40DP13_9PEZI</name>
<accession>A0AA40DP13</accession>
<protein>
    <recommendedName>
        <fullName evidence="2">DUF1996 domain-containing protein</fullName>
    </recommendedName>
</protein>
<evidence type="ECO:0000259" key="2">
    <source>
        <dbReference type="Pfam" id="PF09362"/>
    </source>
</evidence>
<comment type="caution">
    <text evidence="3">The sequence shown here is derived from an EMBL/GenBank/DDBJ whole genome shotgun (WGS) entry which is preliminary data.</text>
</comment>
<dbReference type="Proteomes" id="UP001172102">
    <property type="component" value="Unassembled WGS sequence"/>
</dbReference>
<gene>
    <name evidence="3" type="ORF">B0H67DRAFT_635318</name>
</gene>
<reference evidence="3" key="1">
    <citation type="submission" date="2023-06" db="EMBL/GenBank/DDBJ databases">
        <title>Genome-scale phylogeny and comparative genomics of the fungal order Sordariales.</title>
        <authorList>
            <consortium name="Lawrence Berkeley National Laboratory"/>
            <person name="Hensen N."/>
            <person name="Bonometti L."/>
            <person name="Westerberg I."/>
            <person name="Brannstrom I.O."/>
            <person name="Guillou S."/>
            <person name="Cros-Aarteil S."/>
            <person name="Calhoun S."/>
            <person name="Haridas S."/>
            <person name="Kuo A."/>
            <person name="Mondo S."/>
            <person name="Pangilinan J."/>
            <person name="Riley R."/>
            <person name="Labutti K."/>
            <person name="Andreopoulos B."/>
            <person name="Lipzen A."/>
            <person name="Chen C."/>
            <person name="Yanf M."/>
            <person name="Daum C."/>
            <person name="Ng V."/>
            <person name="Clum A."/>
            <person name="Steindorff A."/>
            <person name="Ohm R."/>
            <person name="Martin F."/>
            <person name="Silar P."/>
            <person name="Natvig D."/>
            <person name="Lalanne C."/>
            <person name="Gautier V."/>
            <person name="Ament-Velasquez S.L."/>
            <person name="Kruys A."/>
            <person name="Hutchinson M.I."/>
            <person name="Powell A.J."/>
            <person name="Barry K."/>
            <person name="Miller A.N."/>
            <person name="Grigoriev I.V."/>
            <person name="Debuchy R."/>
            <person name="Gladieux P."/>
            <person name="Thoren M.H."/>
            <person name="Johannesson H."/>
        </authorList>
    </citation>
    <scope>NUCLEOTIDE SEQUENCE</scope>
    <source>
        <strain evidence="3">SMH4607-1</strain>
    </source>
</reference>
<evidence type="ECO:0000313" key="4">
    <source>
        <dbReference type="Proteomes" id="UP001172102"/>
    </source>
</evidence>
<feature type="chain" id="PRO_5041382025" description="DUF1996 domain-containing protein" evidence="1">
    <location>
        <begin position="16"/>
        <end position="363"/>
    </location>
</feature>
<dbReference type="AlphaFoldDB" id="A0AA40DP13"/>
<feature type="domain" description="DUF1996" evidence="2">
    <location>
        <begin position="42"/>
        <end position="303"/>
    </location>
</feature>
<sequence length="363" mass="39364">MYWTALLALAALAEAAPAIDARQQGVTMLRFGCAQVSIDRIDPLVNPGLAPTPHIHQIVGGNAFNVTMPTGDVSEAATCTTCAYSEDFSNYWTANMYFRAKNGSYKRVPQGGAAYQFNDRFSTQTQGGILVYYVSAAPGKITAFKPGFRMLVGNPQERSRPDTKLKRQNCFRCYTGPNFGGDTGAPCQDNNVDTEALPNKVCPGGIRSNVHFPTCWNGKDLDTPNHQDHVAYPVSGPATFLSLGGNCPASHPVRIPQLMLEVVWDTTKFNDKSIWPDGVKQPFVLSTGDPTGLGQHADYVFGWKGDSLQQAMDRSGCMGASCAPLKTQSIDKARSCAVKAAVKENYDQWFDKLPGVDSTMPMA</sequence>
<keyword evidence="4" id="KW-1185">Reference proteome</keyword>
<evidence type="ECO:0000313" key="3">
    <source>
        <dbReference type="EMBL" id="KAK0710719.1"/>
    </source>
</evidence>